<accession>A0A6J4ZYM5</accession>
<reference evidence="1 2" key="1">
    <citation type="submission" date="2020-04" db="EMBL/GenBank/DDBJ databases">
        <authorList>
            <person name="De Canck E."/>
        </authorList>
    </citation>
    <scope>NUCLEOTIDE SEQUENCE [LARGE SCALE GENOMIC DNA]</scope>
    <source>
        <strain evidence="1 2">LMG 22037</strain>
    </source>
</reference>
<dbReference type="Proteomes" id="UP000494249">
    <property type="component" value="Unassembled WGS sequence"/>
</dbReference>
<evidence type="ECO:0000313" key="1">
    <source>
        <dbReference type="EMBL" id="CAB3647797.1"/>
    </source>
</evidence>
<dbReference type="EMBL" id="CADIKB010000002">
    <property type="protein sequence ID" value="CAB3647797.1"/>
    <property type="molecule type" value="Genomic_DNA"/>
</dbReference>
<protein>
    <submittedName>
        <fullName evidence="1">Uncharacterized protein</fullName>
    </submittedName>
</protein>
<name>A0A6J4ZYM5_9BURK</name>
<proteinExistence type="predicted"/>
<organism evidence="1 2">
    <name type="scientific">Paraburkholderia phenoliruptrix</name>
    <dbReference type="NCBI Taxonomy" id="252970"/>
    <lineage>
        <taxon>Bacteria</taxon>
        <taxon>Pseudomonadati</taxon>
        <taxon>Pseudomonadota</taxon>
        <taxon>Betaproteobacteria</taxon>
        <taxon>Burkholderiales</taxon>
        <taxon>Burkholderiaceae</taxon>
        <taxon>Paraburkholderia</taxon>
    </lineage>
</organism>
<dbReference type="AlphaFoldDB" id="A0A6J4ZYM5"/>
<evidence type="ECO:0000313" key="2">
    <source>
        <dbReference type="Proteomes" id="UP000494249"/>
    </source>
</evidence>
<sequence length="51" mass="6025">MPDNPRWRRPVPRFSQRSYKLNIISEEANVPSTKLIVMSNQRMPSILLKND</sequence>
<gene>
    <name evidence="1" type="ORF">LMG22037_00756</name>
</gene>